<feature type="compositionally biased region" description="Basic and acidic residues" evidence="1">
    <location>
        <begin position="24"/>
        <end position="36"/>
    </location>
</feature>
<accession>A0A6A4SG18</accession>
<feature type="compositionally biased region" description="Low complexity" evidence="1">
    <location>
        <begin position="64"/>
        <end position="74"/>
    </location>
</feature>
<organism evidence="2 3">
    <name type="scientific">Scophthalmus maximus</name>
    <name type="common">Turbot</name>
    <name type="synonym">Psetta maxima</name>
    <dbReference type="NCBI Taxonomy" id="52904"/>
    <lineage>
        <taxon>Eukaryota</taxon>
        <taxon>Metazoa</taxon>
        <taxon>Chordata</taxon>
        <taxon>Craniata</taxon>
        <taxon>Vertebrata</taxon>
        <taxon>Euteleostomi</taxon>
        <taxon>Actinopterygii</taxon>
        <taxon>Neopterygii</taxon>
        <taxon>Teleostei</taxon>
        <taxon>Neoteleostei</taxon>
        <taxon>Acanthomorphata</taxon>
        <taxon>Carangaria</taxon>
        <taxon>Pleuronectiformes</taxon>
        <taxon>Pleuronectoidei</taxon>
        <taxon>Scophthalmidae</taxon>
        <taxon>Scophthalmus</taxon>
    </lineage>
</organism>
<evidence type="ECO:0000256" key="1">
    <source>
        <dbReference type="SAM" id="MobiDB-lite"/>
    </source>
</evidence>
<feature type="region of interest" description="Disordered" evidence="1">
    <location>
        <begin position="58"/>
        <end position="80"/>
    </location>
</feature>
<reference evidence="2 3" key="1">
    <citation type="submission" date="2019-06" db="EMBL/GenBank/DDBJ databases">
        <title>Draft genomes of female and male turbot (Scophthalmus maximus).</title>
        <authorList>
            <person name="Xu H."/>
            <person name="Xu X.-W."/>
            <person name="Shao C."/>
            <person name="Chen S."/>
        </authorList>
    </citation>
    <scope>NUCLEOTIDE SEQUENCE [LARGE SCALE GENOMIC DNA]</scope>
    <source>
        <strain evidence="2">Ysfricsl-2016a</strain>
        <tissue evidence="2">Blood</tissue>
    </source>
</reference>
<dbReference type="AlphaFoldDB" id="A0A6A4SG18"/>
<evidence type="ECO:0000313" key="2">
    <source>
        <dbReference type="EMBL" id="KAF0031439.1"/>
    </source>
</evidence>
<evidence type="ECO:0000313" key="3">
    <source>
        <dbReference type="Proteomes" id="UP000438429"/>
    </source>
</evidence>
<sequence>MNGRRSAGSSPLNHPGGGQTGLINKEKREREKKDNTLDLLSIGTTAGKRFRGCTLAKTSDKRAGAAAASGRTTTKQSIRH</sequence>
<comment type="caution">
    <text evidence="2">The sequence shown here is derived from an EMBL/GenBank/DDBJ whole genome shotgun (WGS) entry which is preliminary data.</text>
</comment>
<dbReference type="EMBL" id="VEVO01000014">
    <property type="protein sequence ID" value="KAF0031439.1"/>
    <property type="molecule type" value="Genomic_DNA"/>
</dbReference>
<gene>
    <name evidence="2" type="ORF">F2P81_015994</name>
</gene>
<feature type="region of interest" description="Disordered" evidence="1">
    <location>
        <begin position="1"/>
        <end position="38"/>
    </location>
</feature>
<protein>
    <submittedName>
        <fullName evidence="2">Uncharacterized protein</fullName>
    </submittedName>
</protein>
<dbReference type="Proteomes" id="UP000438429">
    <property type="component" value="Unassembled WGS sequence"/>
</dbReference>
<proteinExistence type="predicted"/>
<name>A0A6A4SG18_SCOMX</name>